<reference evidence="9 10" key="1">
    <citation type="journal article" date="2016" name="Mol. Biol. Evol.">
        <title>Comparative Genomics of Early-Diverging Mushroom-Forming Fungi Provides Insights into the Origins of Lignocellulose Decay Capabilities.</title>
        <authorList>
            <person name="Nagy L.G."/>
            <person name="Riley R."/>
            <person name="Tritt A."/>
            <person name="Adam C."/>
            <person name="Daum C."/>
            <person name="Floudas D."/>
            <person name="Sun H."/>
            <person name="Yadav J.S."/>
            <person name="Pangilinan J."/>
            <person name="Larsson K.H."/>
            <person name="Matsuura K."/>
            <person name="Barry K."/>
            <person name="Labutti K."/>
            <person name="Kuo R."/>
            <person name="Ohm R.A."/>
            <person name="Bhattacharya S.S."/>
            <person name="Shirouzu T."/>
            <person name="Yoshinaga Y."/>
            <person name="Martin F.M."/>
            <person name="Grigoriev I.V."/>
            <person name="Hibbett D.S."/>
        </authorList>
    </citation>
    <scope>NUCLEOTIDE SEQUENCE [LARGE SCALE GENOMIC DNA]</scope>
    <source>
        <strain evidence="9 10">CBS 109695</strain>
    </source>
</reference>
<feature type="domain" description="Peptidase A1" evidence="8">
    <location>
        <begin position="61"/>
        <end position="390"/>
    </location>
</feature>
<keyword evidence="6" id="KW-0812">Transmembrane</keyword>
<keyword evidence="5" id="KW-0378">Hydrolase</keyword>
<organism evidence="9 10">
    <name type="scientific">Athelia psychrophila</name>
    <dbReference type="NCBI Taxonomy" id="1759441"/>
    <lineage>
        <taxon>Eukaryota</taxon>
        <taxon>Fungi</taxon>
        <taxon>Dikarya</taxon>
        <taxon>Basidiomycota</taxon>
        <taxon>Agaricomycotina</taxon>
        <taxon>Agaricomycetes</taxon>
        <taxon>Agaricomycetidae</taxon>
        <taxon>Atheliales</taxon>
        <taxon>Atheliaceae</taxon>
        <taxon>Athelia</taxon>
    </lineage>
</organism>
<evidence type="ECO:0000256" key="3">
    <source>
        <dbReference type="PIRSR" id="PIRSR601461-1"/>
    </source>
</evidence>
<dbReference type="EMBL" id="KV417531">
    <property type="protein sequence ID" value="KZP23609.1"/>
    <property type="molecule type" value="Genomic_DNA"/>
</dbReference>
<keyword evidence="6" id="KW-1133">Transmembrane helix</keyword>
<keyword evidence="10" id="KW-1185">Reference proteome</keyword>
<dbReference type="SUPFAM" id="SSF50630">
    <property type="entry name" value="Acid proteases"/>
    <property type="match status" value="1"/>
</dbReference>
<dbReference type="InterPro" id="IPR001461">
    <property type="entry name" value="Aspartic_peptidase_A1"/>
</dbReference>
<evidence type="ECO:0000256" key="1">
    <source>
        <dbReference type="ARBA" id="ARBA00007447"/>
    </source>
</evidence>
<feature type="chain" id="PRO_5007877151" evidence="7">
    <location>
        <begin position="21"/>
        <end position="478"/>
    </location>
</feature>
<sequence>MLLFRSLAMFALLSLPESAAIQPQAGLKLPLTRTRIHRPASFHDGVLTSDVSVVNSKEYAYLVVMSIGGQNFSLILDTGSSDLWVVSSDCQDSDCKGVPTYSSSSSSAFQALNKPFSLSYLEGSASGTVATDNVALGPYTISSQIFAPANHTRGLDLSNTATSGILGLSFPFAASIPATQGHTLLDNIFASLNDYDRFFAYKLGRAASSFTIGQLDPYIANSTDGFAYTPVTGLDQTVYDYWKLPLRGITIDSKTLPLSRSLVPGSKTPIAVLDTGTTLILGPTVDVDNFWASVGGNGTVRKNANTSNWEVQCTRAVSVGFVLGDDASAKEYAVHPEDISWGESTSPGGWCMGGIQANDDVNSADWLLGDVFLRVSNPRFVLNNVYVTHHGTTITSPPLIGLLNTTDPALAMAEFTSERGSDPAPPPVIQAIRMRPRYSLAELGLISGLSSLIGWLLGALVSILVWRQRTNRIRKEKW</sequence>
<dbReference type="Proteomes" id="UP000076532">
    <property type="component" value="Unassembled WGS sequence"/>
</dbReference>
<evidence type="ECO:0000259" key="8">
    <source>
        <dbReference type="PROSITE" id="PS51767"/>
    </source>
</evidence>
<proteinExistence type="inferred from homology"/>
<dbReference type="OrthoDB" id="15189at2759"/>
<dbReference type="PROSITE" id="PS00141">
    <property type="entry name" value="ASP_PROTEASE"/>
    <property type="match status" value="2"/>
</dbReference>
<dbReference type="InterPro" id="IPR021109">
    <property type="entry name" value="Peptidase_aspartic_dom_sf"/>
</dbReference>
<dbReference type="InterPro" id="IPR033121">
    <property type="entry name" value="PEPTIDASE_A1"/>
</dbReference>
<protein>
    <submittedName>
        <fullName evidence="9">Acid protease</fullName>
    </submittedName>
</protein>
<dbReference type="InterPro" id="IPR034164">
    <property type="entry name" value="Pepsin-like_dom"/>
</dbReference>
<dbReference type="AlphaFoldDB" id="A0A166M3T2"/>
<dbReference type="Gene3D" id="2.40.70.10">
    <property type="entry name" value="Acid Proteases"/>
    <property type="match status" value="2"/>
</dbReference>
<dbReference type="PRINTS" id="PR00792">
    <property type="entry name" value="PEPSIN"/>
</dbReference>
<feature type="disulfide bond" evidence="4">
    <location>
        <begin position="90"/>
        <end position="95"/>
    </location>
</feature>
<dbReference type="PANTHER" id="PTHR47966">
    <property type="entry name" value="BETA-SITE APP-CLEAVING ENZYME, ISOFORM A-RELATED"/>
    <property type="match status" value="1"/>
</dbReference>
<dbReference type="GO" id="GO:0004190">
    <property type="term" value="F:aspartic-type endopeptidase activity"/>
    <property type="evidence" value="ECO:0007669"/>
    <property type="project" value="UniProtKB-KW"/>
</dbReference>
<accession>A0A166M3T2</accession>
<dbReference type="Pfam" id="PF00026">
    <property type="entry name" value="Asp"/>
    <property type="match status" value="1"/>
</dbReference>
<feature type="transmembrane region" description="Helical" evidence="6">
    <location>
        <begin position="443"/>
        <end position="466"/>
    </location>
</feature>
<evidence type="ECO:0000256" key="5">
    <source>
        <dbReference type="RuleBase" id="RU000454"/>
    </source>
</evidence>
<feature type="signal peptide" evidence="7">
    <location>
        <begin position="1"/>
        <end position="20"/>
    </location>
</feature>
<evidence type="ECO:0000256" key="7">
    <source>
        <dbReference type="SAM" id="SignalP"/>
    </source>
</evidence>
<evidence type="ECO:0000256" key="4">
    <source>
        <dbReference type="PIRSR" id="PIRSR601461-2"/>
    </source>
</evidence>
<dbReference type="InterPro" id="IPR001969">
    <property type="entry name" value="Aspartic_peptidase_AS"/>
</dbReference>
<keyword evidence="5 9" id="KW-0645">Protease</keyword>
<name>A0A166M3T2_9AGAM</name>
<evidence type="ECO:0000313" key="9">
    <source>
        <dbReference type="EMBL" id="KZP23609.1"/>
    </source>
</evidence>
<dbReference type="PROSITE" id="PS51767">
    <property type="entry name" value="PEPTIDASE_A1"/>
    <property type="match status" value="1"/>
</dbReference>
<evidence type="ECO:0000256" key="6">
    <source>
        <dbReference type="SAM" id="Phobius"/>
    </source>
</evidence>
<keyword evidence="7" id="KW-0732">Signal</keyword>
<dbReference type="CDD" id="cd05471">
    <property type="entry name" value="pepsin_like"/>
    <property type="match status" value="1"/>
</dbReference>
<feature type="active site" evidence="3">
    <location>
        <position position="274"/>
    </location>
</feature>
<feature type="active site" evidence="3">
    <location>
        <position position="77"/>
    </location>
</feature>
<keyword evidence="2 5" id="KW-0064">Aspartyl protease</keyword>
<dbReference type="GO" id="GO:0006508">
    <property type="term" value="P:proteolysis"/>
    <property type="evidence" value="ECO:0007669"/>
    <property type="project" value="UniProtKB-KW"/>
</dbReference>
<evidence type="ECO:0000313" key="10">
    <source>
        <dbReference type="Proteomes" id="UP000076532"/>
    </source>
</evidence>
<dbReference type="STRING" id="436010.A0A166M3T2"/>
<evidence type="ECO:0000256" key="2">
    <source>
        <dbReference type="ARBA" id="ARBA00022750"/>
    </source>
</evidence>
<gene>
    <name evidence="9" type="ORF">FIBSPDRAFT_823190</name>
</gene>
<dbReference type="PANTHER" id="PTHR47966:SF57">
    <property type="entry name" value="PEPTIDASE A1 DOMAIN-CONTAINING PROTEIN"/>
    <property type="match status" value="1"/>
</dbReference>
<keyword evidence="4" id="KW-1015">Disulfide bond</keyword>
<comment type="similarity">
    <text evidence="1 5">Belongs to the peptidase A1 family.</text>
</comment>
<keyword evidence="6" id="KW-0472">Membrane</keyword>